<dbReference type="OrthoDB" id="3156807at2759"/>
<feature type="compositionally biased region" description="Polar residues" evidence="6">
    <location>
        <begin position="973"/>
        <end position="983"/>
    </location>
</feature>
<keyword evidence="8" id="KW-1185">Reference proteome</keyword>
<keyword evidence="3" id="KW-0347">Helicase</keyword>
<evidence type="ECO:0000256" key="2">
    <source>
        <dbReference type="ARBA" id="ARBA00022801"/>
    </source>
</evidence>
<feature type="region of interest" description="Disordered" evidence="6">
    <location>
        <begin position="459"/>
        <end position="487"/>
    </location>
</feature>
<dbReference type="Proteomes" id="UP000694845">
    <property type="component" value="Unplaced"/>
</dbReference>
<gene>
    <name evidence="9" type="primary">LOC110976598</name>
</gene>
<feature type="region of interest" description="Disordered" evidence="6">
    <location>
        <begin position="954"/>
        <end position="991"/>
    </location>
</feature>
<dbReference type="RefSeq" id="XP_022085701.1">
    <property type="nucleotide sequence ID" value="XM_022230009.1"/>
</dbReference>
<keyword evidence="4" id="KW-0067">ATP-binding</keyword>
<evidence type="ECO:0000256" key="3">
    <source>
        <dbReference type="ARBA" id="ARBA00022806"/>
    </source>
</evidence>
<dbReference type="InterPro" id="IPR027417">
    <property type="entry name" value="P-loop_NTPase"/>
</dbReference>
<dbReference type="Gene3D" id="1.10.10.160">
    <property type="match status" value="1"/>
</dbReference>
<evidence type="ECO:0000256" key="4">
    <source>
        <dbReference type="ARBA" id="ARBA00022840"/>
    </source>
</evidence>
<dbReference type="GeneID" id="110976598"/>
<feature type="compositionally biased region" description="Basic and acidic residues" evidence="6">
    <location>
        <begin position="36"/>
        <end position="51"/>
    </location>
</feature>
<sequence length="1409" mass="162747">MRKQVADQKQQGEEVAKSKQQRVREEGRRMQQPLDGEWKDANTPKEEDRSKKCGRSAIDTGVFDDLAWEVECTEQVWKFLLANKQVPHNLKEIAIRKIQTLASGDWRSNLCKPLEGIPKQCDIKLYEAKLTKASRILWELAVVFSRRITNSSQYEKLLVSDAELNGAYYSEVIRVWEIVLDHSKVTHAMDNIVQAVKRGRECKIHKTLIGVGKRKTAGGVRDTNLRLPTCFREVPSSQDRDGDKTSLQWYPPALPNKDEHQIMKFYSFTSMLVSAVLNDSHVEVEFPFQVTELEHAIINLQPRPTSSILLLGRSGTGKTTCCLYRMWTKFVKYWQKASEIKEPWIPRDCAFMHLDEAEGVKEAFASSELASPLGSSNSSYIDHLHQIFITKNQKLRDAVQRSFCNMARGCPFAAEPVAQLNRSIPPRLQDAHQAQFPLFLTSRQFLLLLDASLPNPYFPQGADGSPSEGSNDACTPAGRRHRNHRGQIVERSKFAPRSEVTYKVFANELWPRINKQKLKCHPTLVWMEITSFIKGSFEALQSDSGYLSLEEYLDLGKKMAPNFTTDREQIYNIFKLYMREIQQKNRFDEGDLVFHVYRRLCDVKTLDWAIHEFYVDETQDFTQAELALLIQCSQDPNSLFLTGDTAQCIMRGVAFRFKDLKSLFHYANKSAKALGKPTAATVPKKVYHLTINYRSHSGILNLAAAVLELMSHFFPLSFDRLVPDQGLFAGPLPVILGSSNVHDLPSLLRKREDDETSEIEFGADQVILVADDSAKQPEVLAKGVVMTISEAKGLEFNDVLLYNFFKDSLADREWQVVTGFQLGNLHDQHRKGLKETELDWLLPTKRPHGLDFSPDKHKVLNSELKYLYTAITRARNEVWIFDEDRTKRAPMFELLCSNGLGEVKRPEDLTKGCDRGFVKSSSPSEWIERANYYIENNCWKAAEKCRELAAHAEKKQQERDGAQNAVPAKTKQQEQITSTNKAASSKEESQREEWIRKGDKYCEEKQWKKAIRCYQRAGDVEKQQYASHMAKRTKEVGKQTHAVKEATMQAARWFLLQKCDCKRILSWNWIIGECENHNWKLETYQTIVKELNDLQDTVDELCEVAKFGKAERALQDKEWEILTKIDQTKVKFLDDCSKKQSRTWWWHLIRLLAYLRIFDKERLHKAERIIAVDGNFDQGQQNGTSKRGGKVYKLQQAVCEKVIESAEWFLRQKCHCRMTKPWCWIPGYCQNHNWNVETFQLFEGQLNDLQEEVDKLRGEAEFGKAERILKEKQAVLLMQIKQDKKLVTNLTKKGHQNLRFRQVLPSWQRSKLSHNNFHYQDLFVFVLLVIMILKFLDDNSEYNFVVIRLGGYLNLPHIPGALTELIFMFFPEFRSQSLSIQVSQSRHNSNPCTLEYKMMLYLVLLTALS</sequence>
<evidence type="ECO:0000259" key="7">
    <source>
        <dbReference type="Pfam" id="PF00580"/>
    </source>
</evidence>
<feature type="compositionally biased region" description="Basic and acidic residues" evidence="6">
    <location>
        <begin position="1"/>
        <end position="29"/>
    </location>
</feature>
<evidence type="ECO:0000256" key="1">
    <source>
        <dbReference type="ARBA" id="ARBA00022741"/>
    </source>
</evidence>
<protein>
    <submittedName>
        <fullName evidence="9">TPR and ankyrin repeat-containing protein 1-like isoform X1</fullName>
    </submittedName>
</protein>
<dbReference type="GO" id="GO:0004386">
    <property type="term" value="F:helicase activity"/>
    <property type="evidence" value="ECO:0007669"/>
    <property type="project" value="UniProtKB-KW"/>
</dbReference>
<dbReference type="KEGG" id="aplc:110976598"/>
<dbReference type="SUPFAM" id="SSF52540">
    <property type="entry name" value="P-loop containing nucleoside triphosphate hydrolases"/>
    <property type="match status" value="1"/>
</dbReference>
<keyword evidence="2" id="KW-0378">Hydrolase</keyword>
<proteinExistence type="predicted"/>
<feature type="domain" description="UvrD-like helicase ATP-binding" evidence="7">
    <location>
        <begin position="562"/>
        <end position="650"/>
    </location>
</feature>
<dbReference type="InterPro" id="IPR039904">
    <property type="entry name" value="TRANK1"/>
</dbReference>
<dbReference type="Gene3D" id="3.40.50.300">
    <property type="entry name" value="P-loop containing nucleotide triphosphate hydrolases"/>
    <property type="match status" value="2"/>
</dbReference>
<keyword evidence="5" id="KW-0175">Coiled coil</keyword>
<feature type="coiled-coil region" evidence="5">
    <location>
        <begin position="1239"/>
        <end position="1266"/>
    </location>
</feature>
<accession>A0A8B7Y157</accession>
<dbReference type="GO" id="GO:0016787">
    <property type="term" value="F:hydrolase activity"/>
    <property type="evidence" value="ECO:0007669"/>
    <property type="project" value="UniProtKB-KW"/>
</dbReference>
<evidence type="ECO:0000313" key="9">
    <source>
        <dbReference type="RefSeq" id="XP_022085701.1"/>
    </source>
</evidence>
<organism evidence="8 9">
    <name type="scientific">Acanthaster planci</name>
    <name type="common">Crown-of-thorns starfish</name>
    <dbReference type="NCBI Taxonomy" id="133434"/>
    <lineage>
        <taxon>Eukaryota</taxon>
        <taxon>Metazoa</taxon>
        <taxon>Echinodermata</taxon>
        <taxon>Eleutherozoa</taxon>
        <taxon>Asterozoa</taxon>
        <taxon>Asteroidea</taxon>
        <taxon>Valvatacea</taxon>
        <taxon>Valvatida</taxon>
        <taxon>Acanthasteridae</taxon>
        <taxon>Acanthaster</taxon>
    </lineage>
</organism>
<dbReference type="GO" id="GO:0005524">
    <property type="term" value="F:ATP binding"/>
    <property type="evidence" value="ECO:0007669"/>
    <property type="project" value="UniProtKB-KW"/>
</dbReference>
<keyword evidence="1" id="KW-0547">Nucleotide-binding</keyword>
<evidence type="ECO:0000256" key="6">
    <source>
        <dbReference type="SAM" id="MobiDB-lite"/>
    </source>
</evidence>
<evidence type="ECO:0000313" key="8">
    <source>
        <dbReference type="Proteomes" id="UP000694845"/>
    </source>
</evidence>
<evidence type="ECO:0000256" key="5">
    <source>
        <dbReference type="SAM" id="Coils"/>
    </source>
</evidence>
<reference evidence="9" key="1">
    <citation type="submission" date="2025-08" db="UniProtKB">
        <authorList>
            <consortium name="RefSeq"/>
        </authorList>
    </citation>
    <scope>IDENTIFICATION</scope>
</reference>
<dbReference type="PANTHER" id="PTHR21529">
    <property type="entry name" value="MAMMARY TURMOR VIRUS RECEPTOR HOMOLOG 1, 2 MTVR1, 2"/>
    <property type="match status" value="1"/>
</dbReference>
<feature type="region of interest" description="Disordered" evidence="6">
    <location>
        <begin position="1"/>
        <end position="53"/>
    </location>
</feature>
<name>A0A8B7Y157_ACAPL</name>
<dbReference type="Pfam" id="PF00580">
    <property type="entry name" value="UvrD-helicase"/>
    <property type="match status" value="1"/>
</dbReference>
<dbReference type="InterPro" id="IPR013986">
    <property type="entry name" value="DExx_box_DNA_helicase_dom_sf"/>
</dbReference>
<dbReference type="PANTHER" id="PTHR21529:SF4">
    <property type="entry name" value="TPR AND ANKYRIN REPEAT-CONTAINING PROTEIN 1"/>
    <property type="match status" value="1"/>
</dbReference>
<dbReference type="InterPro" id="IPR014016">
    <property type="entry name" value="UvrD-like_ATP-bd"/>
</dbReference>